<keyword evidence="2" id="KW-1185">Reference proteome</keyword>
<evidence type="ECO:0000313" key="2">
    <source>
        <dbReference type="Proteomes" id="UP000017127"/>
    </source>
</evidence>
<comment type="caution">
    <text evidence="1">The sequence shown here is derived from an EMBL/GenBank/DDBJ whole genome shotgun (WGS) entry which is preliminary data.</text>
</comment>
<dbReference type="RefSeq" id="WP_023063979.1">
    <property type="nucleotide sequence ID" value="NZ_AUZM01000001.1"/>
</dbReference>
<dbReference type="Proteomes" id="UP000017127">
    <property type="component" value="Unassembled WGS sequence"/>
</dbReference>
<proteinExistence type="predicted"/>
<protein>
    <submittedName>
        <fullName evidence="1">Putative sugar nucleotide processing enzyme</fullName>
    </submittedName>
</protein>
<dbReference type="PATRIC" id="fig|1348334.3.peg.21"/>
<reference evidence="1 2" key="1">
    <citation type="journal article" date="2013" name="Front. Microbiol.">
        <title>Comparative genomic analyses of the cyanobacterium, Lyngbya aestuarii BL J, a powerful hydrogen producer.</title>
        <authorList>
            <person name="Kothari A."/>
            <person name="Vaughn M."/>
            <person name="Garcia-Pichel F."/>
        </authorList>
    </citation>
    <scope>NUCLEOTIDE SEQUENCE [LARGE SCALE GENOMIC DNA]</scope>
    <source>
        <strain evidence="1 2">BL J</strain>
    </source>
</reference>
<sequence length="41" mass="4858">MINYVAFVPDRLEYTQSYENALDFSPRFQDDAKSLAMRLIE</sequence>
<accession>U7QRM8</accession>
<evidence type="ECO:0000313" key="1">
    <source>
        <dbReference type="EMBL" id="ERT09917.1"/>
    </source>
</evidence>
<dbReference type="EMBL" id="AUZM01000001">
    <property type="protein sequence ID" value="ERT09917.1"/>
    <property type="molecule type" value="Genomic_DNA"/>
</dbReference>
<gene>
    <name evidence="1" type="ORF">M595_0021</name>
</gene>
<name>U7QRM8_9CYAN</name>
<dbReference type="AlphaFoldDB" id="U7QRM8"/>
<organism evidence="1 2">
    <name type="scientific">Lyngbya aestuarii BL J</name>
    <dbReference type="NCBI Taxonomy" id="1348334"/>
    <lineage>
        <taxon>Bacteria</taxon>
        <taxon>Bacillati</taxon>
        <taxon>Cyanobacteriota</taxon>
        <taxon>Cyanophyceae</taxon>
        <taxon>Oscillatoriophycideae</taxon>
        <taxon>Oscillatoriales</taxon>
        <taxon>Microcoleaceae</taxon>
        <taxon>Lyngbya</taxon>
    </lineage>
</organism>